<keyword evidence="5 6" id="KW-0472">Membrane</keyword>
<evidence type="ECO:0000256" key="1">
    <source>
        <dbReference type="ARBA" id="ARBA00004651"/>
    </source>
</evidence>
<keyword evidence="2" id="KW-1003">Cell membrane</keyword>
<feature type="transmembrane region" description="Helical" evidence="6">
    <location>
        <begin position="291"/>
        <end position="315"/>
    </location>
</feature>
<dbReference type="GO" id="GO:0015658">
    <property type="term" value="F:branched-chain amino acid transmembrane transporter activity"/>
    <property type="evidence" value="ECO:0007669"/>
    <property type="project" value="InterPro"/>
</dbReference>
<feature type="transmembrane region" description="Helical" evidence="6">
    <location>
        <begin position="64"/>
        <end position="83"/>
    </location>
</feature>
<organism evidence="7 8">
    <name type="scientific">Bordetella genomosp. 12</name>
    <dbReference type="NCBI Taxonomy" id="463035"/>
    <lineage>
        <taxon>Bacteria</taxon>
        <taxon>Pseudomonadati</taxon>
        <taxon>Pseudomonadota</taxon>
        <taxon>Betaproteobacteria</taxon>
        <taxon>Burkholderiales</taxon>
        <taxon>Alcaligenaceae</taxon>
        <taxon>Bordetella</taxon>
    </lineage>
</organism>
<dbReference type="Pfam" id="PF02653">
    <property type="entry name" value="BPD_transp_2"/>
    <property type="match status" value="1"/>
</dbReference>
<feature type="transmembrane region" description="Helical" evidence="6">
    <location>
        <begin position="42"/>
        <end position="57"/>
    </location>
</feature>
<feature type="transmembrane region" description="Helical" evidence="6">
    <location>
        <begin position="253"/>
        <end position="279"/>
    </location>
</feature>
<dbReference type="PANTHER" id="PTHR30482">
    <property type="entry name" value="HIGH-AFFINITY BRANCHED-CHAIN AMINO ACID TRANSPORT SYSTEM PERMEASE"/>
    <property type="match status" value="1"/>
</dbReference>
<evidence type="ECO:0000313" key="8">
    <source>
        <dbReference type="Proteomes" id="UP000216429"/>
    </source>
</evidence>
<feature type="transmembrane region" description="Helical" evidence="6">
    <location>
        <begin position="89"/>
        <end position="110"/>
    </location>
</feature>
<dbReference type="InterPro" id="IPR043428">
    <property type="entry name" value="LivM-like"/>
</dbReference>
<evidence type="ECO:0000313" key="7">
    <source>
        <dbReference type="EMBL" id="OZI75106.1"/>
    </source>
</evidence>
<evidence type="ECO:0000256" key="2">
    <source>
        <dbReference type="ARBA" id="ARBA00022475"/>
    </source>
</evidence>
<dbReference type="PANTHER" id="PTHR30482:SF20">
    <property type="entry name" value="HIGH-AFFINITY BRANCHED-CHAIN AMINO ACID TRANSPORT SYSTEM PERMEASE PROTEIN LIVM"/>
    <property type="match status" value="1"/>
</dbReference>
<evidence type="ECO:0000256" key="4">
    <source>
        <dbReference type="ARBA" id="ARBA00022989"/>
    </source>
</evidence>
<sequence length="337" mass="35269">MSKNRLIDRIGKPEGVALLVMAAALVLPAVLSDAAAVSVLTHFMIASMGALSVYIMLRMDLMFFAVPAFMAVGGYAAAILSARHDVTDLFALTATAFGLPFLLAIPLGLLVLRMRGVYFVLVTFVLAEIMPLVLFETPGFTGGSNGISGLPAVTVFGGAHAVESNNAVLLLATGLALLATLLTVAITCYFRPQFDSIREDEVLAQSVGLPVARYKIIGFCFAAGIAGLAGFALVEMLMTAHPTSFSAMSSVNYVAYAIVGGQSSILGPLLGAGFLVWAADLFSLQGEISQGLFGVVLMLAVIFAKGGLVGLIQLYGSRWFGRKAAGKSKGQAKKEYV</sequence>
<dbReference type="CDD" id="cd06581">
    <property type="entry name" value="TM_PBP1_LivM_like"/>
    <property type="match status" value="1"/>
</dbReference>
<gene>
    <name evidence="7" type="ORF">CAL22_11900</name>
</gene>
<reference evidence="8" key="1">
    <citation type="submission" date="2017-05" db="EMBL/GenBank/DDBJ databases">
        <title>Complete and WGS of Bordetella genogroups.</title>
        <authorList>
            <person name="Spilker T."/>
            <person name="Lipuma J."/>
        </authorList>
    </citation>
    <scope>NUCLEOTIDE SEQUENCE [LARGE SCALE GENOMIC DNA]</scope>
    <source>
        <strain evidence="8">AU6712</strain>
    </source>
</reference>
<dbReference type="InterPro" id="IPR001851">
    <property type="entry name" value="ABC_transp_permease"/>
</dbReference>
<dbReference type="RefSeq" id="WP_094813368.1">
    <property type="nucleotide sequence ID" value="NZ_NEVU01000002.1"/>
</dbReference>
<feature type="transmembrane region" description="Helical" evidence="6">
    <location>
        <begin position="211"/>
        <end position="233"/>
    </location>
</feature>
<dbReference type="EMBL" id="NEVU01000002">
    <property type="protein sequence ID" value="OZI75106.1"/>
    <property type="molecule type" value="Genomic_DNA"/>
</dbReference>
<name>A0A261VLW0_9BORD</name>
<dbReference type="OrthoDB" id="3460090at2"/>
<dbReference type="GO" id="GO:0005886">
    <property type="term" value="C:plasma membrane"/>
    <property type="evidence" value="ECO:0007669"/>
    <property type="project" value="UniProtKB-SubCell"/>
</dbReference>
<feature type="transmembrane region" description="Helical" evidence="6">
    <location>
        <begin position="167"/>
        <end position="190"/>
    </location>
</feature>
<evidence type="ECO:0000256" key="3">
    <source>
        <dbReference type="ARBA" id="ARBA00022692"/>
    </source>
</evidence>
<keyword evidence="3 6" id="KW-0812">Transmembrane</keyword>
<keyword evidence="8" id="KW-1185">Reference proteome</keyword>
<accession>A0A261VLW0</accession>
<evidence type="ECO:0000256" key="5">
    <source>
        <dbReference type="ARBA" id="ARBA00023136"/>
    </source>
</evidence>
<dbReference type="AlphaFoldDB" id="A0A261VLW0"/>
<comment type="subcellular location">
    <subcellularLocation>
        <location evidence="1">Cell membrane</location>
        <topology evidence="1">Multi-pass membrane protein</topology>
    </subcellularLocation>
</comment>
<dbReference type="Proteomes" id="UP000216429">
    <property type="component" value="Unassembled WGS sequence"/>
</dbReference>
<keyword evidence="4 6" id="KW-1133">Transmembrane helix</keyword>
<protein>
    <submittedName>
        <fullName evidence="7">Branched-chain amino acid ABC transporter permease</fullName>
    </submittedName>
</protein>
<evidence type="ECO:0000256" key="6">
    <source>
        <dbReference type="SAM" id="Phobius"/>
    </source>
</evidence>
<proteinExistence type="predicted"/>
<comment type="caution">
    <text evidence="7">The sequence shown here is derived from an EMBL/GenBank/DDBJ whole genome shotgun (WGS) entry which is preliminary data.</text>
</comment>
<feature type="transmembrane region" description="Helical" evidence="6">
    <location>
        <begin position="117"/>
        <end position="135"/>
    </location>
</feature>